<dbReference type="EMBL" id="JBITYG010000008">
    <property type="protein sequence ID" value="MFI9103871.1"/>
    <property type="molecule type" value="Genomic_DNA"/>
</dbReference>
<feature type="compositionally biased region" description="Low complexity" evidence="1">
    <location>
        <begin position="62"/>
        <end position="98"/>
    </location>
</feature>
<dbReference type="Proteomes" id="UP001614394">
    <property type="component" value="Unassembled WGS sequence"/>
</dbReference>
<reference evidence="3 4" key="1">
    <citation type="submission" date="2024-10" db="EMBL/GenBank/DDBJ databases">
        <title>The Natural Products Discovery Center: Release of the First 8490 Sequenced Strains for Exploring Actinobacteria Biosynthetic Diversity.</title>
        <authorList>
            <person name="Kalkreuter E."/>
            <person name="Kautsar S.A."/>
            <person name="Yang D."/>
            <person name="Bader C.D."/>
            <person name="Teijaro C.N."/>
            <person name="Fluegel L."/>
            <person name="Davis C.M."/>
            <person name="Simpson J.R."/>
            <person name="Lauterbach L."/>
            <person name="Steele A.D."/>
            <person name="Gui C."/>
            <person name="Meng S."/>
            <person name="Li G."/>
            <person name="Viehrig K."/>
            <person name="Ye F."/>
            <person name="Su P."/>
            <person name="Kiefer A.F."/>
            <person name="Nichols A."/>
            <person name="Cepeda A.J."/>
            <person name="Yan W."/>
            <person name="Fan B."/>
            <person name="Jiang Y."/>
            <person name="Adhikari A."/>
            <person name="Zheng C.-J."/>
            <person name="Schuster L."/>
            <person name="Cowan T.M."/>
            <person name="Smanski M.J."/>
            <person name="Chevrette M.G."/>
            <person name="De Carvalho L.P.S."/>
            <person name="Shen B."/>
        </authorList>
    </citation>
    <scope>NUCLEOTIDE SEQUENCE [LARGE SCALE GENOMIC DNA]</scope>
    <source>
        <strain evidence="3 4">NPDC053399</strain>
    </source>
</reference>
<protein>
    <recommendedName>
        <fullName evidence="5">Secreted protein</fullName>
    </recommendedName>
</protein>
<feature type="chain" id="PRO_5045656224" description="Secreted protein" evidence="2">
    <location>
        <begin position="20"/>
        <end position="211"/>
    </location>
</feature>
<proteinExistence type="predicted"/>
<organism evidence="3 4">
    <name type="scientific">Streptomyces fildesensis</name>
    <dbReference type="NCBI Taxonomy" id="375757"/>
    <lineage>
        <taxon>Bacteria</taxon>
        <taxon>Bacillati</taxon>
        <taxon>Actinomycetota</taxon>
        <taxon>Actinomycetes</taxon>
        <taxon>Kitasatosporales</taxon>
        <taxon>Streptomycetaceae</taxon>
        <taxon>Streptomyces</taxon>
    </lineage>
</organism>
<keyword evidence="4" id="KW-1185">Reference proteome</keyword>
<keyword evidence="2" id="KW-0732">Signal</keyword>
<evidence type="ECO:0008006" key="5">
    <source>
        <dbReference type="Google" id="ProtNLM"/>
    </source>
</evidence>
<feature type="region of interest" description="Disordered" evidence="1">
    <location>
        <begin position="29"/>
        <end position="98"/>
    </location>
</feature>
<evidence type="ECO:0000313" key="3">
    <source>
        <dbReference type="EMBL" id="MFI9103871.1"/>
    </source>
</evidence>
<accession>A0ABW8CER1</accession>
<feature type="signal peptide" evidence="2">
    <location>
        <begin position="1"/>
        <end position="19"/>
    </location>
</feature>
<gene>
    <name evidence="3" type="ORF">ACIGXA_25470</name>
</gene>
<evidence type="ECO:0000256" key="1">
    <source>
        <dbReference type="SAM" id="MobiDB-lite"/>
    </source>
</evidence>
<dbReference type="RefSeq" id="WP_399653525.1">
    <property type="nucleotide sequence ID" value="NZ_JBITYG010000008.1"/>
</dbReference>
<comment type="caution">
    <text evidence="3">The sequence shown here is derived from an EMBL/GenBank/DDBJ whole genome shotgun (WGS) entry which is preliminary data.</text>
</comment>
<evidence type="ECO:0000256" key="2">
    <source>
        <dbReference type="SAM" id="SignalP"/>
    </source>
</evidence>
<name>A0ABW8CER1_9ACTN</name>
<sequence length="211" mass="20567">MERAPNLRMIALTSVIALAVVLPLAAATAGPSDSAGPPARAARSDKPQAVPGVADGPGVGTVGELLPGLGPASGGPSAAGSAVGSAPGSGAGSAAPRPVAACGPQLTSPEGVQAQTCTIAVGGDTWARTYYRNGTGGPLGGELTLMRPDGRTVRVECPVGAGNGPGSCETPRERTVKAVSPDDGTAQIYSAVAEFASAGSERMLLRAGSNR</sequence>
<evidence type="ECO:0000313" key="4">
    <source>
        <dbReference type="Proteomes" id="UP001614394"/>
    </source>
</evidence>